<dbReference type="EMBL" id="QGML01000176">
    <property type="protein sequence ID" value="TVY93164.1"/>
    <property type="molecule type" value="Genomic_DNA"/>
</dbReference>
<comment type="caution">
    <text evidence="2">The sequence shown here is derived from an EMBL/GenBank/DDBJ whole genome shotgun (WGS) entry which is preliminary data.</text>
</comment>
<evidence type="ECO:0000313" key="3">
    <source>
        <dbReference type="Proteomes" id="UP000315522"/>
    </source>
</evidence>
<keyword evidence="3" id="KW-1185">Reference proteome</keyword>
<proteinExistence type="predicted"/>
<name>A0A559MJN8_9HELO</name>
<gene>
    <name evidence="2" type="ORF">LAWI1_G000868</name>
</gene>
<feature type="region of interest" description="Disordered" evidence="1">
    <location>
        <begin position="69"/>
        <end position="95"/>
    </location>
</feature>
<feature type="compositionally biased region" description="Basic and acidic residues" evidence="1">
    <location>
        <begin position="81"/>
        <end position="95"/>
    </location>
</feature>
<evidence type="ECO:0000256" key="1">
    <source>
        <dbReference type="SAM" id="MobiDB-lite"/>
    </source>
</evidence>
<sequence length="95" mass="11174">MDEGRKMILLFPSLIKFKGHEEKEKFDATCHMFYGSRLVDVKDGLPKWTGLDGKSELIEDSPVEMVRKRKREIEEEEDGKGEEREGEKEKEREKT</sequence>
<dbReference type="AlphaFoldDB" id="A0A559MJN8"/>
<reference evidence="2 3" key="1">
    <citation type="submission" date="2018-05" db="EMBL/GenBank/DDBJ databases">
        <title>Genome sequencing and assembly of the regulated plant pathogen Lachnellula willkommii and related sister species for the development of diagnostic species identification markers.</title>
        <authorList>
            <person name="Giroux E."/>
            <person name="Bilodeau G."/>
        </authorList>
    </citation>
    <scope>NUCLEOTIDE SEQUENCE [LARGE SCALE GENOMIC DNA]</scope>
    <source>
        <strain evidence="2 3">CBS 172.35</strain>
    </source>
</reference>
<dbReference type="Proteomes" id="UP000315522">
    <property type="component" value="Unassembled WGS sequence"/>
</dbReference>
<protein>
    <submittedName>
        <fullName evidence="2">Uncharacterized protein</fullName>
    </submittedName>
</protein>
<accession>A0A559MJN8</accession>
<organism evidence="2 3">
    <name type="scientific">Lachnellula willkommii</name>
    <dbReference type="NCBI Taxonomy" id="215461"/>
    <lineage>
        <taxon>Eukaryota</taxon>
        <taxon>Fungi</taxon>
        <taxon>Dikarya</taxon>
        <taxon>Ascomycota</taxon>
        <taxon>Pezizomycotina</taxon>
        <taxon>Leotiomycetes</taxon>
        <taxon>Helotiales</taxon>
        <taxon>Lachnaceae</taxon>
        <taxon>Lachnellula</taxon>
    </lineage>
</organism>
<evidence type="ECO:0000313" key="2">
    <source>
        <dbReference type="EMBL" id="TVY93164.1"/>
    </source>
</evidence>